<dbReference type="VEuPathDB" id="FungiDB:RhiirA1_459830"/>
<dbReference type="VEuPathDB" id="FungiDB:FUN_001035"/>
<organism evidence="1 2">
    <name type="scientific">Rhizophagus irregularis</name>
    <dbReference type="NCBI Taxonomy" id="588596"/>
    <lineage>
        <taxon>Eukaryota</taxon>
        <taxon>Fungi</taxon>
        <taxon>Fungi incertae sedis</taxon>
        <taxon>Mucoromycota</taxon>
        <taxon>Glomeromycotina</taxon>
        <taxon>Glomeromycetes</taxon>
        <taxon>Glomerales</taxon>
        <taxon>Glomeraceae</taxon>
        <taxon>Rhizophagus</taxon>
    </lineage>
</organism>
<evidence type="ECO:0000313" key="2">
    <source>
        <dbReference type="Proteomes" id="UP000232722"/>
    </source>
</evidence>
<name>A0A2I1F008_9GLOM</name>
<evidence type="ECO:0000313" key="1">
    <source>
        <dbReference type="EMBL" id="PKC04799.1"/>
    </source>
</evidence>
<dbReference type="AlphaFoldDB" id="A0A2I1F008"/>
<reference evidence="1 2" key="2">
    <citation type="submission" date="2017-09" db="EMBL/GenBank/DDBJ databases">
        <title>Extensive intraspecific genome diversity in a model arbuscular mycorrhizal fungus.</title>
        <authorList>
            <person name="Chen E.C."/>
            <person name="Morin E."/>
            <person name="Beaudet D."/>
            <person name="Noel J."/>
            <person name="Ndikumana S."/>
            <person name="Charron P."/>
            <person name="St-Onge C."/>
            <person name="Giorgi J."/>
            <person name="Grigoriev I.V."/>
            <person name="Roux C."/>
            <person name="Martin F.M."/>
            <person name="Corradi N."/>
        </authorList>
    </citation>
    <scope>NUCLEOTIDE SEQUENCE [LARGE SCALE GENOMIC DNA]</scope>
    <source>
        <strain evidence="1 2">A5</strain>
    </source>
</reference>
<dbReference type="VEuPathDB" id="FungiDB:RhiirFUN_007825"/>
<reference evidence="1 2" key="1">
    <citation type="submission" date="2016-04" db="EMBL/GenBank/DDBJ databases">
        <title>Genome analyses suggest a sexual origin of heterokaryosis in a supposedly ancient asexual fungus.</title>
        <authorList>
            <person name="Ropars J."/>
            <person name="Sedzielewska K."/>
            <person name="Noel J."/>
            <person name="Charron P."/>
            <person name="Farinelli L."/>
            <person name="Marton T."/>
            <person name="Kruger M."/>
            <person name="Pelin A."/>
            <person name="Brachmann A."/>
            <person name="Corradi N."/>
        </authorList>
    </citation>
    <scope>NUCLEOTIDE SEQUENCE [LARGE SCALE GENOMIC DNA]</scope>
    <source>
        <strain evidence="1 2">A5</strain>
    </source>
</reference>
<dbReference type="VEuPathDB" id="FungiDB:FUN_000303"/>
<dbReference type="Proteomes" id="UP000232722">
    <property type="component" value="Unassembled WGS sequence"/>
</dbReference>
<protein>
    <submittedName>
        <fullName evidence="1">Uncharacterized protein</fullName>
    </submittedName>
</protein>
<accession>A0A2I1F008</accession>
<sequence>MENVLQHCLHLVRFFGLSSEDFFQKVRPYKKLLKNQLYEELLESYLNPNSEPNDNILLPRYRNIDGIVNSKIVNLNIASLISRWMDKIDIKSKYIYTRELYLPYEFKLLLRGSKDGFTPKKFHKLCDNITHTESHNNGKWGETKDSFIFSFKNKNNFKDQILSHVENMSNALFYHTKYGPLFGGGDINIFVFENDDSKDFDQCYCRQRNYEKKIRDTVDKFSIEYYEVFQIIKKSIEIDIPYDHDSLRTFGEAEKEILFRTLSAEYKVSK</sequence>
<dbReference type="OrthoDB" id="2442798at2759"/>
<proteinExistence type="predicted"/>
<comment type="caution">
    <text evidence="1">The sequence shown here is derived from an EMBL/GenBank/DDBJ whole genome shotgun (WGS) entry which is preliminary data.</text>
</comment>
<gene>
    <name evidence="1" type="ORF">RhiirA5_421764</name>
</gene>
<dbReference type="EMBL" id="LLXJ01000955">
    <property type="protein sequence ID" value="PKC04799.1"/>
    <property type="molecule type" value="Genomic_DNA"/>
</dbReference>